<feature type="transmembrane region" description="Helical" evidence="2">
    <location>
        <begin position="45"/>
        <end position="65"/>
    </location>
</feature>
<protein>
    <submittedName>
        <fullName evidence="3">Uncharacterized protein</fullName>
    </submittedName>
</protein>
<sequence>MSQRRLLPETAPPPPRNRRRPPPPAVRSWPALRSWPLQVRAVQESVGLVLVSLLLSAGLFWLLALR</sequence>
<evidence type="ECO:0000313" key="3">
    <source>
        <dbReference type="EMBL" id="MCQ4163836.1"/>
    </source>
</evidence>
<keyword evidence="2" id="KW-1133">Transmembrane helix</keyword>
<accession>A0ABT1QMS8</accession>
<evidence type="ECO:0000256" key="2">
    <source>
        <dbReference type="SAM" id="Phobius"/>
    </source>
</evidence>
<name>A0ABT1QMS8_9GAMM</name>
<keyword evidence="2" id="KW-0472">Membrane</keyword>
<feature type="region of interest" description="Disordered" evidence="1">
    <location>
        <begin position="1"/>
        <end position="26"/>
    </location>
</feature>
<keyword evidence="4" id="KW-1185">Reference proteome</keyword>
<evidence type="ECO:0000256" key="1">
    <source>
        <dbReference type="SAM" id="MobiDB-lite"/>
    </source>
</evidence>
<dbReference type="RefSeq" id="WP_255911458.1">
    <property type="nucleotide sequence ID" value="NZ_JANFQO010000003.1"/>
</dbReference>
<dbReference type="EMBL" id="JANFQO010000003">
    <property type="protein sequence ID" value="MCQ4163836.1"/>
    <property type="molecule type" value="Genomic_DNA"/>
</dbReference>
<proteinExistence type="predicted"/>
<gene>
    <name evidence="3" type="ORF">NM961_03845</name>
</gene>
<organism evidence="3 4">
    <name type="scientific">Tahibacter harae</name>
    <dbReference type="NCBI Taxonomy" id="2963937"/>
    <lineage>
        <taxon>Bacteria</taxon>
        <taxon>Pseudomonadati</taxon>
        <taxon>Pseudomonadota</taxon>
        <taxon>Gammaproteobacteria</taxon>
        <taxon>Lysobacterales</taxon>
        <taxon>Rhodanobacteraceae</taxon>
        <taxon>Tahibacter</taxon>
    </lineage>
</organism>
<dbReference type="Proteomes" id="UP001165498">
    <property type="component" value="Unassembled WGS sequence"/>
</dbReference>
<comment type="caution">
    <text evidence="3">The sequence shown here is derived from an EMBL/GenBank/DDBJ whole genome shotgun (WGS) entry which is preliminary data.</text>
</comment>
<evidence type="ECO:0000313" key="4">
    <source>
        <dbReference type="Proteomes" id="UP001165498"/>
    </source>
</evidence>
<reference evidence="3" key="1">
    <citation type="submission" date="2022-07" db="EMBL/GenBank/DDBJ databases">
        <title>Tahibacter sp., a new gammaproteobacterium isolated from the silt sample collected at pig farm.</title>
        <authorList>
            <person name="Chen H."/>
        </authorList>
    </citation>
    <scope>NUCLEOTIDE SEQUENCE</scope>
    <source>
        <strain evidence="3">P2K</strain>
    </source>
</reference>
<keyword evidence="2" id="KW-0812">Transmembrane</keyword>